<evidence type="ECO:0000313" key="1">
    <source>
        <dbReference type="EMBL" id="JAD45328.1"/>
    </source>
</evidence>
<reference evidence="1" key="1">
    <citation type="submission" date="2014-09" db="EMBL/GenBank/DDBJ databases">
        <authorList>
            <person name="Magalhaes I.L.F."/>
            <person name="Oliveira U."/>
            <person name="Santos F.R."/>
            <person name="Vidigal T.H.D.A."/>
            <person name="Brescovit A.D."/>
            <person name="Santos A.J."/>
        </authorList>
    </citation>
    <scope>NUCLEOTIDE SEQUENCE</scope>
    <source>
        <tissue evidence="1">Shoot tissue taken approximately 20 cm above the soil surface</tissue>
    </source>
</reference>
<protein>
    <submittedName>
        <fullName evidence="1">Uncharacterized protein</fullName>
    </submittedName>
</protein>
<proteinExistence type="predicted"/>
<organism evidence="1">
    <name type="scientific">Arundo donax</name>
    <name type="common">Giant reed</name>
    <name type="synonym">Donax arundinaceus</name>
    <dbReference type="NCBI Taxonomy" id="35708"/>
    <lineage>
        <taxon>Eukaryota</taxon>
        <taxon>Viridiplantae</taxon>
        <taxon>Streptophyta</taxon>
        <taxon>Embryophyta</taxon>
        <taxon>Tracheophyta</taxon>
        <taxon>Spermatophyta</taxon>
        <taxon>Magnoliopsida</taxon>
        <taxon>Liliopsida</taxon>
        <taxon>Poales</taxon>
        <taxon>Poaceae</taxon>
        <taxon>PACMAD clade</taxon>
        <taxon>Arundinoideae</taxon>
        <taxon>Arundineae</taxon>
        <taxon>Arundo</taxon>
    </lineage>
</organism>
<reference evidence="1" key="2">
    <citation type="journal article" date="2015" name="Data Brief">
        <title>Shoot transcriptome of the giant reed, Arundo donax.</title>
        <authorList>
            <person name="Barrero R.A."/>
            <person name="Guerrero F.D."/>
            <person name="Moolhuijzen P."/>
            <person name="Goolsby J.A."/>
            <person name="Tidwell J."/>
            <person name="Bellgard S.E."/>
            <person name="Bellgard M.I."/>
        </authorList>
    </citation>
    <scope>NUCLEOTIDE SEQUENCE</scope>
    <source>
        <tissue evidence="1">Shoot tissue taken approximately 20 cm above the soil surface</tissue>
    </source>
</reference>
<sequence length="13" mass="1642">MPGSWRLYEVKIY</sequence>
<dbReference type="EMBL" id="GBRH01252567">
    <property type="protein sequence ID" value="JAD45328.1"/>
    <property type="molecule type" value="Transcribed_RNA"/>
</dbReference>
<name>A0A0A9A5W8_ARUDO</name>
<accession>A0A0A9A5W8</accession>